<dbReference type="GO" id="GO:0043190">
    <property type="term" value="C:ATP-binding cassette (ABC) transporter complex"/>
    <property type="evidence" value="ECO:0007669"/>
    <property type="project" value="InterPro"/>
</dbReference>
<dbReference type="PANTHER" id="PTHR42781:SF4">
    <property type="entry name" value="SPERMIDINE_PUTRESCINE IMPORT ATP-BINDING PROTEIN POTA"/>
    <property type="match status" value="1"/>
</dbReference>
<organism evidence="5 6">
    <name type="scientific">Catalinimonas alkaloidigena</name>
    <dbReference type="NCBI Taxonomy" id="1075417"/>
    <lineage>
        <taxon>Bacteria</taxon>
        <taxon>Pseudomonadati</taxon>
        <taxon>Bacteroidota</taxon>
        <taxon>Cytophagia</taxon>
        <taxon>Cytophagales</taxon>
        <taxon>Catalimonadaceae</taxon>
        <taxon>Catalinimonas</taxon>
    </lineage>
</organism>
<keyword evidence="1" id="KW-0813">Transport</keyword>
<dbReference type="EMBL" id="FNFO01000011">
    <property type="protein sequence ID" value="SDM23329.1"/>
    <property type="molecule type" value="Genomic_DNA"/>
</dbReference>
<accession>A0A1G9RJ25</accession>
<dbReference type="GO" id="GO:0016887">
    <property type="term" value="F:ATP hydrolysis activity"/>
    <property type="evidence" value="ECO:0007669"/>
    <property type="project" value="InterPro"/>
</dbReference>
<evidence type="ECO:0000256" key="1">
    <source>
        <dbReference type="ARBA" id="ARBA00022448"/>
    </source>
</evidence>
<dbReference type="PROSITE" id="PS50893">
    <property type="entry name" value="ABC_TRANSPORTER_2"/>
    <property type="match status" value="1"/>
</dbReference>
<dbReference type="GO" id="GO:0015697">
    <property type="term" value="P:quaternary ammonium group transport"/>
    <property type="evidence" value="ECO:0007669"/>
    <property type="project" value="UniProtKB-ARBA"/>
</dbReference>
<dbReference type="PANTHER" id="PTHR42781">
    <property type="entry name" value="SPERMIDINE/PUTRESCINE IMPORT ATP-BINDING PROTEIN POTA"/>
    <property type="match status" value="1"/>
</dbReference>
<dbReference type="Gene3D" id="3.40.50.300">
    <property type="entry name" value="P-loop containing nucleotide triphosphate hydrolases"/>
    <property type="match status" value="1"/>
</dbReference>
<dbReference type="GO" id="GO:0005524">
    <property type="term" value="F:ATP binding"/>
    <property type="evidence" value="ECO:0007669"/>
    <property type="project" value="UniProtKB-KW"/>
</dbReference>
<dbReference type="FunFam" id="3.40.50.300:FF:000425">
    <property type="entry name" value="Probable ABC transporter, ATP-binding subunit"/>
    <property type="match status" value="1"/>
</dbReference>
<dbReference type="Proteomes" id="UP000198510">
    <property type="component" value="Unassembled WGS sequence"/>
</dbReference>
<keyword evidence="2" id="KW-0547">Nucleotide-binding</keyword>
<dbReference type="InterPro" id="IPR003439">
    <property type="entry name" value="ABC_transporter-like_ATP-bd"/>
</dbReference>
<reference evidence="5 6" key="1">
    <citation type="submission" date="2016-10" db="EMBL/GenBank/DDBJ databases">
        <authorList>
            <person name="de Groot N.N."/>
        </authorList>
    </citation>
    <scope>NUCLEOTIDE SEQUENCE [LARGE SCALE GENOMIC DNA]</scope>
    <source>
        <strain evidence="5 6">DSM 25186</strain>
    </source>
</reference>
<dbReference type="InterPro" id="IPR012340">
    <property type="entry name" value="NA-bd_OB-fold"/>
</dbReference>
<dbReference type="AlphaFoldDB" id="A0A1G9RJ25"/>
<protein>
    <submittedName>
        <fullName evidence="5">Iron(III) transport system ATP-binding protein</fullName>
    </submittedName>
</protein>
<dbReference type="SUPFAM" id="SSF52540">
    <property type="entry name" value="P-loop containing nucleoside triphosphate hydrolases"/>
    <property type="match status" value="1"/>
</dbReference>
<dbReference type="STRING" id="1075417.SAMN05421823_111177"/>
<evidence type="ECO:0000313" key="6">
    <source>
        <dbReference type="Proteomes" id="UP000198510"/>
    </source>
</evidence>
<dbReference type="Pfam" id="PF08402">
    <property type="entry name" value="TOBE_2"/>
    <property type="match status" value="1"/>
</dbReference>
<dbReference type="Gene3D" id="2.40.50.140">
    <property type="entry name" value="Nucleic acid-binding proteins"/>
    <property type="match status" value="1"/>
</dbReference>
<dbReference type="SUPFAM" id="SSF50331">
    <property type="entry name" value="MOP-like"/>
    <property type="match status" value="1"/>
</dbReference>
<dbReference type="GO" id="GO:0022857">
    <property type="term" value="F:transmembrane transporter activity"/>
    <property type="evidence" value="ECO:0007669"/>
    <property type="project" value="InterPro"/>
</dbReference>
<dbReference type="InterPro" id="IPR027417">
    <property type="entry name" value="P-loop_NTPase"/>
</dbReference>
<dbReference type="RefSeq" id="WP_176956182.1">
    <property type="nucleotide sequence ID" value="NZ_FNFO01000011.1"/>
</dbReference>
<evidence type="ECO:0000313" key="5">
    <source>
        <dbReference type="EMBL" id="SDM23329.1"/>
    </source>
</evidence>
<evidence type="ECO:0000256" key="3">
    <source>
        <dbReference type="ARBA" id="ARBA00022840"/>
    </source>
</evidence>
<sequence>MLRVQSLSRHYPEQTSAAVQQVSLQLEPGEIHALTGSSGSGKTTLLRLIAGLEDPDAGEIWLGEERIKAPSQQLVPGHADIRLVAQDYQLDPNLTVYDNLKARMRVYTQAYQQERITELLQFVHLWAKRDRYPRELSGGEQQRLALVRALADEPTLLLLDEPFSNLDRLLHRELRHQLFEMLHQEQITTLVVTHDPADALSLADRISILQAGQVIQTGAPQEIYTQPRTAYVARFFGLANLIEGKALTQHFSIDAEPTGVYCVRPEQLELTTADAPRANAQIRQVRFLGGQQEIEVVVGEELITLLVSADTWRSGQDVLVSLKSKAVHRLTEVHISQKIRRKDDFF</sequence>
<dbReference type="InterPro" id="IPR050093">
    <property type="entry name" value="ABC_SmlMolc_Importer"/>
</dbReference>
<evidence type="ECO:0000256" key="2">
    <source>
        <dbReference type="ARBA" id="ARBA00022741"/>
    </source>
</evidence>
<feature type="domain" description="ABC transporter" evidence="4">
    <location>
        <begin position="2"/>
        <end position="236"/>
    </location>
</feature>
<evidence type="ECO:0000259" key="4">
    <source>
        <dbReference type="PROSITE" id="PS50893"/>
    </source>
</evidence>
<dbReference type="Pfam" id="PF00005">
    <property type="entry name" value="ABC_tran"/>
    <property type="match status" value="1"/>
</dbReference>
<dbReference type="InterPro" id="IPR003593">
    <property type="entry name" value="AAA+_ATPase"/>
</dbReference>
<proteinExistence type="predicted"/>
<dbReference type="PROSITE" id="PS00211">
    <property type="entry name" value="ABC_TRANSPORTER_1"/>
    <property type="match status" value="1"/>
</dbReference>
<keyword evidence="3 5" id="KW-0067">ATP-binding</keyword>
<keyword evidence="6" id="KW-1185">Reference proteome</keyword>
<dbReference type="SMART" id="SM00382">
    <property type="entry name" value="AAA"/>
    <property type="match status" value="1"/>
</dbReference>
<dbReference type="InterPro" id="IPR013611">
    <property type="entry name" value="Transp-assoc_OB_typ2"/>
</dbReference>
<name>A0A1G9RJ25_9BACT</name>
<dbReference type="InterPro" id="IPR008995">
    <property type="entry name" value="Mo/tungstate-bd_C_term_dom"/>
</dbReference>
<dbReference type="InterPro" id="IPR017871">
    <property type="entry name" value="ABC_transporter-like_CS"/>
</dbReference>
<gene>
    <name evidence="5" type="ORF">SAMN05421823_111177</name>
</gene>